<feature type="domain" description="HTH cro/C1-type" evidence="2">
    <location>
        <begin position="27"/>
        <end position="81"/>
    </location>
</feature>
<dbReference type="EMBL" id="ADVG01000004">
    <property type="protein sequence ID" value="EFH82422.1"/>
    <property type="molecule type" value="Genomic_DNA"/>
</dbReference>
<proteinExistence type="predicted"/>
<dbReference type="AlphaFoldDB" id="D6U0T2"/>
<keyword evidence="1" id="KW-1133">Transmembrane helix</keyword>
<accession>D6U0T2</accession>
<dbReference type="CDD" id="cd00093">
    <property type="entry name" value="HTH_XRE"/>
    <property type="match status" value="1"/>
</dbReference>
<evidence type="ECO:0000313" key="3">
    <source>
        <dbReference type="EMBL" id="EFH82422.1"/>
    </source>
</evidence>
<dbReference type="STRING" id="485913.Krac_3233"/>
<dbReference type="PROSITE" id="PS50943">
    <property type="entry name" value="HTH_CROC1"/>
    <property type="match status" value="1"/>
</dbReference>
<gene>
    <name evidence="3" type="ORF">Krac_3233</name>
</gene>
<dbReference type="GO" id="GO:0003677">
    <property type="term" value="F:DNA binding"/>
    <property type="evidence" value="ECO:0007669"/>
    <property type="project" value="InterPro"/>
</dbReference>
<sequence length="376" mass="42460">MIPYRLLTEYSLFTHRMPKTMKFSQILKKERTIRGWSQAMLAQELGTTPNTISAWERDVSMPSPYFRTKLCALLGKNAAELNLVEEDLEPATLNQWKTEPSPIASEDITYPKQNISPENSAILPSSREVQEVENTVTYPSFPRRKWFTGKRALFALVCCLLALSITVGLVLYVIPGLHAEKNPYGGQGVLVLNNSLQGPHKQTNWQEGWNENHASCQFKNGAYYSSQPLEGYFHACLAQATNFTDFTFEVEMVLLQGDYGGLIFRAVNSVDSKYYHFRVYQDGTYMLKRYVSRADDDALLLQKGTAQSFARGYKQKNRLAVVVDSTRIHIYINGQAILTVNDSAYDHGQIGVFADNDTHTPAEAVFSHAKVWSQDA</sequence>
<dbReference type="Proteomes" id="UP000004508">
    <property type="component" value="Unassembled WGS sequence"/>
</dbReference>
<protein>
    <submittedName>
        <fullName evidence="3">Transcriptional regulator, XRE family</fullName>
    </submittedName>
</protein>
<dbReference type="Gene3D" id="2.60.120.560">
    <property type="entry name" value="Exo-inulinase, domain 1"/>
    <property type="match status" value="1"/>
</dbReference>
<evidence type="ECO:0000313" key="4">
    <source>
        <dbReference type="Proteomes" id="UP000004508"/>
    </source>
</evidence>
<dbReference type="InterPro" id="IPR001387">
    <property type="entry name" value="Cro/C1-type_HTH"/>
</dbReference>
<keyword evidence="1" id="KW-0812">Transmembrane</keyword>
<dbReference type="SUPFAM" id="SSF47413">
    <property type="entry name" value="lambda repressor-like DNA-binding domains"/>
    <property type="match status" value="1"/>
</dbReference>
<organism evidence="3 4">
    <name type="scientific">Ktedonobacter racemifer DSM 44963</name>
    <dbReference type="NCBI Taxonomy" id="485913"/>
    <lineage>
        <taxon>Bacteria</taxon>
        <taxon>Bacillati</taxon>
        <taxon>Chloroflexota</taxon>
        <taxon>Ktedonobacteria</taxon>
        <taxon>Ktedonobacterales</taxon>
        <taxon>Ktedonobacteraceae</taxon>
        <taxon>Ktedonobacter</taxon>
    </lineage>
</organism>
<dbReference type="InParanoid" id="D6U0T2"/>
<evidence type="ECO:0000256" key="1">
    <source>
        <dbReference type="SAM" id="Phobius"/>
    </source>
</evidence>
<dbReference type="InterPro" id="IPR010982">
    <property type="entry name" value="Lambda_DNA-bd_dom_sf"/>
</dbReference>
<dbReference type="Gene3D" id="1.10.260.40">
    <property type="entry name" value="lambda repressor-like DNA-binding domains"/>
    <property type="match status" value="1"/>
</dbReference>
<name>D6U0T2_KTERA</name>
<dbReference type="Pfam" id="PF01381">
    <property type="entry name" value="HTH_3"/>
    <property type="match status" value="1"/>
</dbReference>
<evidence type="ECO:0000259" key="2">
    <source>
        <dbReference type="PROSITE" id="PS50943"/>
    </source>
</evidence>
<keyword evidence="1" id="KW-0472">Membrane</keyword>
<reference evidence="3 4" key="1">
    <citation type="journal article" date="2011" name="Stand. Genomic Sci.">
        <title>Non-contiguous finished genome sequence and contextual data of the filamentous soil bacterium Ktedonobacter racemifer type strain (SOSP1-21).</title>
        <authorList>
            <person name="Chang Y.J."/>
            <person name="Land M."/>
            <person name="Hauser L."/>
            <person name="Chertkov O."/>
            <person name="Del Rio T.G."/>
            <person name="Nolan M."/>
            <person name="Copeland A."/>
            <person name="Tice H."/>
            <person name="Cheng J.F."/>
            <person name="Lucas S."/>
            <person name="Han C."/>
            <person name="Goodwin L."/>
            <person name="Pitluck S."/>
            <person name="Ivanova N."/>
            <person name="Ovchinikova G."/>
            <person name="Pati A."/>
            <person name="Chen A."/>
            <person name="Palaniappan K."/>
            <person name="Mavromatis K."/>
            <person name="Liolios K."/>
            <person name="Brettin T."/>
            <person name="Fiebig A."/>
            <person name="Rohde M."/>
            <person name="Abt B."/>
            <person name="Goker M."/>
            <person name="Detter J.C."/>
            <person name="Woyke T."/>
            <person name="Bristow J."/>
            <person name="Eisen J.A."/>
            <person name="Markowitz V."/>
            <person name="Hugenholtz P."/>
            <person name="Kyrpides N.C."/>
            <person name="Klenk H.P."/>
            <person name="Lapidus A."/>
        </authorList>
    </citation>
    <scope>NUCLEOTIDE SEQUENCE [LARGE SCALE GENOMIC DNA]</scope>
    <source>
        <strain evidence="4">DSM 44963</strain>
    </source>
</reference>
<keyword evidence="4" id="KW-1185">Reference proteome</keyword>
<comment type="caution">
    <text evidence="3">The sequence shown here is derived from an EMBL/GenBank/DDBJ whole genome shotgun (WGS) entry which is preliminary data.</text>
</comment>
<feature type="transmembrane region" description="Helical" evidence="1">
    <location>
        <begin position="152"/>
        <end position="174"/>
    </location>
</feature>
<dbReference type="SMART" id="SM00530">
    <property type="entry name" value="HTH_XRE"/>
    <property type="match status" value="1"/>
</dbReference>